<organism evidence="1">
    <name type="scientific">Siphoviridae sp. ctR5S1</name>
    <dbReference type="NCBI Taxonomy" id="2825498"/>
    <lineage>
        <taxon>Viruses</taxon>
        <taxon>Duplodnaviria</taxon>
        <taxon>Heunggongvirae</taxon>
        <taxon>Uroviricota</taxon>
        <taxon>Caudoviricetes</taxon>
    </lineage>
</organism>
<protein>
    <submittedName>
        <fullName evidence="1">Oligo alginate lyase</fullName>
    </submittedName>
</protein>
<dbReference type="InterPro" id="IPR013783">
    <property type="entry name" value="Ig-like_fold"/>
</dbReference>
<dbReference type="GO" id="GO:0016829">
    <property type="term" value="F:lyase activity"/>
    <property type="evidence" value="ECO:0007669"/>
    <property type="project" value="UniProtKB-KW"/>
</dbReference>
<name>A0A8S5Q1J8_9CAUD</name>
<evidence type="ECO:0000313" key="1">
    <source>
        <dbReference type="EMBL" id="DAE12396.1"/>
    </source>
</evidence>
<proteinExistence type="predicted"/>
<dbReference type="Gene3D" id="2.60.40.10">
    <property type="entry name" value="Immunoglobulins"/>
    <property type="match status" value="1"/>
</dbReference>
<reference evidence="1" key="1">
    <citation type="journal article" date="2021" name="Proc. Natl. Acad. Sci. U.S.A.">
        <title>A Catalog of Tens of Thousands of Viruses from Human Metagenomes Reveals Hidden Associations with Chronic Diseases.</title>
        <authorList>
            <person name="Tisza M.J."/>
            <person name="Buck C.B."/>
        </authorList>
    </citation>
    <scope>NUCLEOTIDE SEQUENCE</scope>
    <source>
        <strain evidence="1">CtR5S1</strain>
    </source>
</reference>
<sequence>MKKILLKFDPLPASMQFKRIVSMVPYVYALSISDGSAKTFNAIINQTSFNENEVTYGNWPSSYRSDLFGMPPTLAQPPIWVGLSTWTGQSKRDIASAIQNGICIGYGGDEATIQTTGANRPYLLVTIDESATADILSITSMSPNAGTIDKTSAAVFTWGIKAPYECVPPLVQSSAVYLWRASESGTATEINVTGDTQSVTIPANTFTGLSMQWRVAVTANSGKVSVSEWVTLSTADAESTAAIKSPKGEIVDASRPVAFAWTHIISTGTAQTKAELQISTDMQTWTALATVTGAEMTYTAPANTLGSGTKYWRVRTYNTDNAAGAWSDAAEFICVGAPAAPAVSIKSQSPRPVIGWQSSEQLAYQLEIDGVYSSGTYYGTEKTWTAPMYLEDGEYIVRVRVQNEYAMWSPWGSAALQVANTAGPAINLMAEAGDTVRLSWSAAGGYHYNFYLIYRDGKLIAKTTEHTYTDLRSIGRVSYQVRGCFAASSNYRLSNTVTVTASVPCVTLIDLDSGDVLPLPYSASTHRTTGRNLSRGVQSVQLAGRRYPTIERSMHYAETISVACAFREAEDCAALEALVGKMVTVKTPEGKMVSGCLSVLAATADGGFYTTYQFDVEQADVEEVVDIDS</sequence>
<accession>A0A8S5Q1J8</accession>
<dbReference type="EMBL" id="BK015550">
    <property type="protein sequence ID" value="DAE12396.1"/>
    <property type="molecule type" value="Genomic_DNA"/>
</dbReference>
<keyword evidence="1" id="KW-0456">Lyase</keyword>